<dbReference type="OrthoDB" id="674604at2759"/>
<dbReference type="PANTHER" id="PTHR10622">
    <property type="entry name" value="HET DOMAIN-CONTAINING PROTEIN"/>
    <property type="match status" value="1"/>
</dbReference>
<dbReference type="STRING" id="1036808.A0A0C2ZCP3"/>
<gene>
    <name evidence="1" type="ORF">SCLCIDRAFT_27271</name>
</gene>
<reference evidence="2" key="2">
    <citation type="submission" date="2015-01" db="EMBL/GenBank/DDBJ databases">
        <title>Evolutionary Origins and Diversification of the Mycorrhizal Mutualists.</title>
        <authorList>
            <consortium name="DOE Joint Genome Institute"/>
            <consortium name="Mycorrhizal Genomics Consortium"/>
            <person name="Kohler A."/>
            <person name="Kuo A."/>
            <person name="Nagy L.G."/>
            <person name="Floudas D."/>
            <person name="Copeland A."/>
            <person name="Barry K.W."/>
            <person name="Cichocki N."/>
            <person name="Veneault-Fourrey C."/>
            <person name="LaButti K."/>
            <person name="Lindquist E.A."/>
            <person name="Lipzen A."/>
            <person name="Lundell T."/>
            <person name="Morin E."/>
            <person name="Murat C."/>
            <person name="Riley R."/>
            <person name="Ohm R."/>
            <person name="Sun H."/>
            <person name="Tunlid A."/>
            <person name="Henrissat B."/>
            <person name="Grigoriev I.V."/>
            <person name="Hibbett D.S."/>
            <person name="Martin F."/>
        </authorList>
    </citation>
    <scope>NUCLEOTIDE SEQUENCE [LARGE SCALE GENOMIC DNA]</scope>
    <source>
        <strain evidence="2">Foug A</strain>
    </source>
</reference>
<evidence type="ECO:0000313" key="2">
    <source>
        <dbReference type="Proteomes" id="UP000053989"/>
    </source>
</evidence>
<organism evidence="1 2">
    <name type="scientific">Scleroderma citrinum Foug A</name>
    <dbReference type="NCBI Taxonomy" id="1036808"/>
    <lineage>
        <taxon>Eukaryota</taxon>
        <taxon>Fungi</taxon>
        <taxon>Dikarya</taxon>
        <taxon>Basidiomycota</taxon>
        <taxon>Agaricomycotina</taxon>
        <taxon>Agaricomycetes</taxon>
        <taxon>Agaricomycetidae</taxon>
        <taxon>Boletales</taxon>
        <taxon>Sclerodermatineae</taxon>
        <taxon>Sclerodermataceae</taxon>
        <taxon>Scleroderma</taxon>
    </lineage>
</organism>
<name>A0A0C2ZCP3_9AGAM</name>
<dbReference type="EMBL" id="KN822072">
    <property type="protein sequence ID" value="KIM59573.1"/>
    <property type="molecule type" value="Genomic_DNA"/>
</dbReference>
<dbReference type="AlphaFoldDB" id="A0A0C2ZCP3"/>
<proteinExistence type="predicted"/>
<accession>A0A0C2ZCP3</accession>
<dbReference type="InParanoid" id="A0A0C2ZCP3"/>
<evidence type="ECO:0000313" key="1">
    <source>
        <dbReference type="EMBL" id="KIM59573.1"/>
    </source>
</evidence>
<protein>
    <recommendedName>
        <fullName evidence="3">Heterokaryon incompatibility domain-containing protein</fullName>
    </recommendedName>
</protein>
<sequence length="349" mass="40132">MHLVNMKALLERETVIKQMDCQAKVLEFCDDEATKYAILSHGWIGQEVEYDEIVELTKMDEEKRDKIHHRNGYRKILDGCKQAEKDGAELSEAINSMYQWYENMQVCYAYLHDILGPSFPVSHNIERYANGWPEWFSCGWTLQEMIVPSSVQFFNKEWWAISDKRALAHTLENITGVPKHILTDGLYEDHPCIAQIMSWAANQMTTQVEDRAYSLMGLLGVNMPMLYGEGKKAFHHLQLEIIHTSNDQSIFAWGWNEEVQTGNILADDPSVFHCCSEMKLTDLGEFIGYLSEEMPEEGLPSSEDDRLGTFPITNCGIQIWLFLVRSMVVVTSQSSKPSYHVTLIHQVHQ</sequence>
<evidence type="ECO:0008006" key="3">
    <source>
        <dbReference type="Google" id="ProtNLM"/>
    </source>
</evidence>
<dbReference type="HOGENOM" id="CLU_000288_138_0_1"/>
<reference evidence="1 2" key="1">
    <citation type="submission" date="2014-04" db="EMBL/GenBank/DDBJ databases">
        <authorList>
            <consortium name="DOE Joint Genome Institute"/>
            <person name="Kuo A."/>
            <person name="Kohler A."/>
            <person name="Nagy L.G."/>
            <person name="Floudas D."/>
            <person name="Copeland A."/>
            <person name="Barry K.W."/>
            <person name="Cichocki N."/>
            <person name="Veneault-Fourrey C."/>
            <person name="LaButti K."/>
            <person name="Lindquist E.A."/>
            <person name="Lipzen A."/>
            <person name="Lundell T."/>
            <person name="Morin E."/>
            <person name="Murat C."/>
            <person name="Sun H."/>
            <person name="Tunlid A."/>
            <person name="Henrissat B."/>
            <person name="Grigoriev I.V."/>
            <person name="Hibbett D.S."/>
            <person name="Martin F."/>
            <person name="Nordberg H.P."/>
            <person name="Cantor M.N."/>
            <person name="Hua S.X."/>
        </authorList>
    </citation>
    <scope>NUCLEOTIDE SEQUENCE [LARGE SCALE GENOMIC DNA]</scope>
    <source>
        <strain evidence="1 2">Foug A</strain>
    </source>
</reference>
<keyword evidence="2" id="KW-1185">Reference proteome</keyword>
<dbReference type="Proteomes" id="UP000053989">
    <property type="component" value="Unassembled WGS sequence"/>
</dbReference>
<dbReference type="PANTHER" id="PTHR10622:SF10">
    <property type="entry name" value="HET DOMAIN-CONTAINING PROTEIN"/>
    <property type="match status" value="1"/>
</dbReference>